<evidence type="ECO:0000313" key="3">
    <source>
        <dbReference type="Proteomes" id="UP000230750"/>
    </source>
</evidence>
<dbReference type="PANTHER" id="PTHR33480:SF1">
    <property type="entry name" value="TYR RECOMBINASE DOMAIN-CONTAINING PROTEIN"/>
    <property type="match status" value="1"/>
</dbReference>
<evidence type="ECO:0000313" key="2">
    <source>
        <dbReference type="EMBL" id="PIK47165.1"/>
    </source>
</evidence>
<dbReference type="EMBL" id="MRZV01000598">
    <property type="protein sequence ID" value="PIK47165.1"/>
    <property type="molecule type" value="Genomic_DNA"/>
</dbReference>
<name>A0A2G8KGS7_STIJA</name>
<dbReference type="PANTHER" id="PTHR33480">
    <property type="entry name" value="SET DOMAIN-CONTAINING PROTEIN-RELATED"/>
    <property type="match status" value="1"/>
</dbReference>
<feature type="compositionally biased region" description="Acidic residues" evidence="1">
    <location>
        <begin position="80"/>
        <end position="130"/>
    </location>
</feature>
<dbReference type="Proteomes" id="UP000230750">
    <property type="component" value="Unassembled WGS sequence"/>
</dbReference>
<protein>
    <submittedName>
        <fullName evidence="2">Uncharacterized protein</fullName>
    </submittedName>
</protein>
<organism evidence="2 3">
    <name type="scientific">Stichopus japonicus</name>
    <name type="common">Sea cucumber</name>
    <dbReference type="NCBI Taxonomy" id="307972"/>
    <lineage>
        <taxon>Eukaryota</taxon>
        <taxon>Metazoa</taxon>
        <taxon>Echinodermata</taxon>
        <taxon>Eleutherozoa</taxon>
        <taxon>Echinozoa</taxon>
        <taxon>Holothuroidea</taxon>
        <taxon>Aspidochirotacea</taxon>
        <taxon>Aspidochirotida</taxon>
        <taxon>Stichopodidae</taxon>
        <taxon>Apostichopus</taxon>
    </lineage>
</organism>
<feature type="region of interest" description="Disordered" evidence="1">
    <location>
        <begin position="62"/>
        <end position="144"/>
    </location>
</feature>
<keyword evidence="3" id="KW-1185">Reference proteome</keyword>
<dbReference type="OrthoDB" id="5376140at2759"/>
<dbReference type="AlphaFoldDB" id="A0A2G8KGS7"/>
<sequence length="179" mass="20528">MSQLLNLNDSELEQLANHMGHDINVHRDYYRLPMEALILAKVSKMLTLSSQEGKIHQYQGKSLDEITVHPDEQLVTASQSDDDDDDNDGDEEDTKDDDNDDDGKHDDEDDDDDGADEDDDDGADDDDVEADDKKARNSKATCRPKYTRWSGVEEKFLFRQKEIKTSWLQEELLENRFAC</sequence>
<reference evidence="2 3" key="1">
    <citation type="journal article" date="2017" name="PLoS Biol.">
        <title>The sea cucumber genome provides insights into morphological evolution and visceral regeneration.</title>
        <authorList>
            <person name="Zhang X."/>
            <person name="Sun L."/>
            <person name="Yuan J."/>
            <person name="Sun Y."/>
            <person name="Gao Y."/>
            <person name="Zhang L."/>
            <person name="Li S."/>
            <person name="Dai H."/>
            <person name="Hamel J.F."/>
            <person name="Liu C."/>
            <person name="Yu Y."/>
            <person name="Liu S."/>
            <person name="Lin W."/>
            <person name="Guo K."/>
            <person name="Jin S."/>
            <person name="Xu P."/>
            <person name="Storey K.B."/>
            <person name="Huan P."/>
            <person name="Zhang T."/>
            <person name="Zhou Y."/>
            <person name="Zhang J."/>
            <person name="Lin C."/>
            <person name="Li X."/>
            <person name="Xing L."/>
            <person name="Huo D."/>
            <person name="Sun M."/>
            <person name="Wang L."/>
            <person name="Mercier A."/>
            <person name="Li F."/>
            <person name="Yang H."/>
            <person name="Xiang J."/>
        </authorList>
    </citation>
    <scope>NUCLEOTIDE SEQUENCE [LARGE SCALE GENOMIC DNA]</scope>
    <source>
        <strain evidence="2">Shaxun</strain>
        <tissue evidence="2">Muscle</tissue>
    </source>
</reference>
<gene>
    <name evidence="2" type="ORF">BSL78_15973</name>
</gene>
<accession>A0A2G8KGS7</accession>
<feature type="compositionally biased region" description="Basic and acidic residues" evidence="1">
    <location>
        <begin position="62"/>
        <end position="72"/>
    </location>
</feature>
<proteinExistence type="predicted"/>
<evidence type="ECO:0000256" key="1">
    <source>
        <dbReference type="SAM" id="MobiDB-lite"/>
    </source>
</evidence>
<comment type="caution">
    <text evidence="2">The sequence shown here is derived from an EMBL/GenBank/DDBJ whole genome shotgun (WGS) entry which is preliminary data.</text>
</comment>
<dbReference type="STRING" id="307972.A0A2G8KGS7"/>